<name>C4JU76_UNCRE</name>
<evidence type="ECO:0000313" key="1">
    <source>
        <dbReference type="EMBL" id="EEP81173.1"/>
    </source>
</evidence>
<organism evidence="1 2">
    <name type="scientific">Uncinocarpus reesii (strain UAMH 1704)</name>
    <dbReference type="NCBI Taxonomy" id="336963"/>
    <lineage>
        <taxon>Eukaryota</taxon>
        <taxon>Fungi</taxon>
        <taxon>Dikarya</taxon>
        <taxon>Ascomycota</taxon>
        <taxon>Pezizomycotina</taxon>
        <taxon>Eurotiomycetes</taxon>
        <taxon>Eurotiomycetidae</taxon>
        <taxon>Onygenales</taxon>
        <taxon>Onygenaceae</taxon>
        <taxon>Uncinocarpus</taxon>
    </lineage>
</organism>
<dbReference type="Proteomes" id="UP000002058">
    <property type="component" value="Unassembled WGS sequence"/>
</dbReference>
<dbReference type="eggNOG" id="ENOG502T518">
    <property type="taxonomic scope" value="Eukaryota"/>
</dbReference>
<dbReference type="HOGENOM" id="CLU_064523_0_0_1"/>
<dbReference type="VEuPathDB" id="FungiDB:UREG_06015"/>
<keyword evidence="2" id="KW-1185">Reference proteome</keyword>
<dbReference type="EMBL" id="CH476617">
    <property type="protein sequence ID" value="EEP81173.1"/>
    <property type="molecule type" value="Genomic_DNA"/>
</dbReference>
<dbReference type="RefSeq" id="XP_002585326.1">
    <property type="nucleotide sequence ID" value="XM_002585280.1"/>
</dbReference>
<dbReference type="OMA" id="TWNAFEL"/>
<reference evidence="2" key="1">
    <citation type="journal article" date="2009" name="Genome Res.">
        <title>Comparative genomic analyses of the human fungal pathogens Coccidioides and their relatives.</title>
        <authorList>
            <person name="Sharpton T.J."/>
            <person name="Stajich J.E."/>
            <person name="Rounsley S.D."/>
            <person name="Gardner M.J."/>
            <person name="Wortman J.R."/>
            <person name="Jordar V.S."/>
            <person name="Maiti R."/>
            <person name="Kodira C.D."/>
            <person name="Neafsey D.E."/>
            <person name="Zeng Q."/>
            <person name="Hung C.-Y."/>
            <person name="McMahan C."/>
            <person name="Muszewska A."/>
            <person name="Grynberg M."/>
            <person name="Mandel M.A."/>
            <person name="Kellner E.M."/>
            <person name="Barker B.M."/>
            <person name="Galgiani J.N."/>
            <person name="Orbach M.J."/>
            <person name="Kirkland T.N."/>
            <person name="Cole G.T."/>
            <person name="Henn M.R."/>
            <person name="Birren B.W."/>
            <person name="Taylor J.W."/>
        </authorList>
    </citation>
    <scope>NUCLEOTIDE SEQUENCE [LARGE SCALE GENOMIC DNA]</scope>
    <source>
        <strain evidence="2">UAMH 1704</strain>
    </source>
</reference>
<accession>C4JU76</accession>
<dbReference type="GeneID" id="8438921"/>
<dbReference type="InParanoid" id="C4JU76"/>
<dbReference type="AlphaFoldDB" id="C4JU76"/>
<proteinExistence type="predicted"/>
<dbReference type="OrthoDB" id="4719947at2759"/>
<dbReference type="KEGG" id="ure:UREG_06015"/>
<evidence type="ECO:0000313" key="2">
    <source>
        <dbReference type="Proteomes" id="UP000002058"/>
    </source>
</evidence>
<sequence length="258" mass="29285">MANLAVVKEPATAMKSIGQKSQTPNDYGTPNLLFLFYIPPVPDSEREKLNSLKADIQSWFAFEAGKAELQVEDRLEAGELTADDSAALRVKRTIYRAKVVNFYRNDGQAWAPRSSADKGQRDITAKKQDMNGVIRKELLDHYIRSGVVPAQFSFILQAVNLLIAANPDWEHKYLFTHVVFKYNDAKKAITPYIFVSDFEVKLPELQDDDSEESVAIDYSDYKLDFVRATWDKTKGEAKDFIASGERICRQMSLELCIN</sequence>
<protein>
    <submittedName>
        <fullName evidence="1">Uncharacterized protein</fullName>
    </submittedName>
</protein>
<gene>
    <name evidence="1" type="ORF">UREG_06015</name>
</gene>